<dbReference type="Proteomes" id="UP001519345">
    <property type="component" value="Unassembled WGS sequence"/>
</dbReference>
<evidence type="ECO:0000313" key="3">
    <source>
        <dbReference type="Proteomes" id="UP001519345"/>
    </source>
</evidence>
<feature type="domain" description="Aminoglycoside phosphotransferase" evidence="1">
    <location>
        <begin position="29"/>
        <end position="236"/>
    </location>
</feature>
<evidence type="ECO:0000313" key="2">
    <source>
        <dbReference type="EMBL" id="MBP1970536.1"/>
    </source>
</evidence>
<gene>
    <name evidence="2" type="ORF">J2Z83_002657</name>
</gene>
<reference evidence="2 3" key="1">
    <citation type="submission" date="2021-03" db="EMBL/GenBank/DDBJ databases">
        <title>Genomic Encyclopedia of Type Strains, Phase IV (KMG-IV): sequencing the most valuable type-strain genomes for metagenomic binning, comparative biology and taxonomic classification.</title>
        <authorList>
            <person name="Goeker M."/>
        </authorList>
    </citation>
    <scope>NUCLEOTIDE SEQUENCE [LARGE SCALE GENOMIC DNA]</scope>
    <source>
        <strain evidence="2 3">DSM 25609</strain>
    </source>
</reference>
<keyword evidence="3" id="KW-1185">Reference proteome</keyword>
<dbReference type="EMBL" id="JAGGKX010000014">
    <property type="protein sequence ID" value="MBP1970536.1"/>
    <property type="molecule type" value="Genomic_DNA"/>
</dbReference>
<dbReference type="SUPFAM" id="SSF56112">
    <property type="entry name" value="Protein kinase-like (PK-like)"/>
    <property type="match status" value="1"/>
</dbReference>
<dbReference type="InterPro" id="IPR011009">
    <property type="entry name" value="Kinase-like_dom_sf"/>
</dbReference>
<accession>A0ABS4IJK4</accession>
<sequence length="313" mass="36806">MKRMEGKTIFQRFGFYTEEEPTSIYPFSPVYRITHEKDDVIVKKTQRPIERAHRLIEYTTYLRDNGIQVVTPVKLNRHNPQTIDGEIYVVYPYIEGTTYAGKASEIYEAGKFLGRIHSLSPDENVYQLEAYNVYDFTIEEVEESIQNIEKNASKHDFEMDSIQLKEKLIQIVSQQEELQNSGLLNIETPHDFKANNLIYTPEPYLIDPDNAAWIPRIFDLALTLLLFHNELSSAPDNIFTPEQWQLFLKGYKESVHLTDLERSYWEKAIEHVFLDEVMWLLDEAEEDWADSSQRMLFESLIRVLLDASDYMLE</sequence>
<proteinExistence type="predicted"/>
<organism evidence="2 3">
    <name type="scientific">Virgibacillus natechei</name>
    <dbReference type="NCBI Taxonomy" id="1216297"/>
    <lineage>
        <taxon>Bacteria</taxon>
        <taxon>Bacillati</taxon>
        <taxon>Bacillota</taxon>
        <taxon>Bacilli</taxon>
        <taxon>Bacillales</taxon>
        <taxon>Bacillaceae</taxon>
        <taxon>Virgibacillus</taxon>
    </lineage>
</organism>
<name>A0ABS4IJK4_9BACI</name>
<comment type="caution">
    <text evidence="2">The sequence shown here is derived from an EMBL/GenBank/DDBJ whole genome shotgun (WGS) entry which is preliminary data.</text>
</comment>
<dbReference type="Gene3D" id="3.90.1200.10">
    <property type="match status" value="1"/>
</dbReference>
<protein>
    <submittedName>
        <fullName evidence="2">Spectinomycin phosphotransferase</fullName>
    </submittedName>
</protein>
<evidence type="ECO:0000259" key="1">
    <source>
        <dbReference type="Pfam" id="PF01636"/>
    </source>
</evidence>
<dbReference type="Pfam" id="PF01636">
    <property type="entry name" value="APH"/>
    <property type="match status" value="1"/>
</dbReference>
<dbReference type="InterPro" id="IPR002575">
    <property type="entry name" value="Aminoglycoside_PTrfase"/>
</dbReference>
<dbReference type="Gene3D" id="3.30.200.20">
    <property type="entry name" value="Phosphorylase Kinase, domain 1"/>
    <property type="match status" value="1"/>
</dbReference>